<evidence type="ECO:0000256" key="1">
    <source>
        <dbReference type="ARBA" id="ARBA00038068"/>
    </source>
</evidence>
<dbReference type="GO" id="GO:0005634">
    <property type="term" value="C:nucleus"/>
    <property type="evidence" value="ECO:0007669"/>
    <property type="project" value="TreeGrafter"/>
</dbReference>
<evidence type="ECO:0000313" key="6">
    <source>
        <dbReference type="Proteomes" id="UP001142055"/>
    </source>
</evidence>
<dbReference type="PANTHER" id="PTHR12480">
    <property type="entry name" value="ARGININE DEMETHYLASE AND LYSYL-HYDROXYLASE JMJD"/>
    <property type="match status" value="1"/>
</dbReference>
<dbReference type="InterPro" id="IPR050910">
    <property type="entry name" value="JMJD6_ArgDemeth/LysHydrox"/>
</dbReference>
<dbReference type="Proteomes" id="UP001142055">
    <property type="component" value="Chromosome 1"/>
</dbReference>
<dbReference type="SMART" id="SM00558">
    <property type="entry name" value="JmjC"/>
    <property type="match status" value="1"/>
</dbReference>
<dbReference type="PANTHER" id="PTHR12480:SF6">
    <property type="entry name" value="2-OXOGLUTARATE AND IRON-DEPENDENT OXYGENASE JMJD4"/>
    <property type="match status" value="1"/>
</dbReference>
<accession>A0A9Q0MAT2</accession>
<dbReference type="OMA" id="DWHFNRD"/>
<protein>
    <recommendedName>
        <fullName evidence="3">Jumonji domain-containing protein 4</fullName>
    </recommendedName>
</protein>
<comment type="similarity">
    <text evidence="1">Belongs to the JMJD6 family.</text>
</comment>
<dbReference type="InterPro" id="IPR003347">
    <property type="entry name" value="JmjC_dom"/>
</dbReference>
<comment type="caution">
    <text evidence="5">The sequence shown here is derived from an EMBL/GenBank/DDBJ whole genome shotgun (WGS) entry which is preliminary data.</text>
</comment>
<dbReference type="GO" id="GO:0045905">
    <property type="term" value="P:positive regulation of translational termination"/>
    <property type="evidence" value="ECO:0007669"/>
    <property type="project" value="TreeGrafter"/>
</dbReference>
<reference evidence="5" key="1">
    <citation type="submission" date="2022-12" db="EMBL/GenBank/DDBJ databases">
        <title>Genome assemblies of Blomia tropicalis.</title>
        <authorList>
            <person name="Cui Y."/>
        </authorList>
    </citation>
    <scope>NUCLEOTIDE SEQUENCE</scope>
    <source>
        <tissue evidence="5">Adult mites</tissue>
    </source>
</reference>
<dbReference type="GO" id="GO:0005737">
    <property type="term" value="C:cytoplasm"/>
    <property type="evidence" value="ECO:0007669"/>
    <property type="project" value="TreeGrafter"/>
</dbReference>
<comment type="catalytic activity">
    <reaction evidence="2">
        <text>L-lysyl-[protein] + 2-oxoglutarate + O2 = 4-hydroxy-L-lysyl-[protein] + succinate + CO2</text>
        <dbReference type="Rhea" id="RHEA:57156"/>
        <dbReference type="Rhea" id="RHEA-COMP:9752"/>
        <dbReference type="Rhea" id="RHEA-COMP:15084"/>
        <dbReference type="ChEBI" id="CHEBI:15379"/>
        <dbReference type="ChEBI" id="CHEBI:16526"/>
        <dbReference type="ChEBI" id="CHEBI:16810"/>
        <dbReference type="ChEBI" id="CHEBI:29969"/>
        <dbReference type="ChEBI" id="CHEBI:30031"/>
        <dbReference type="ChEBI" id="CHEBI:141495"/>
    </reaction>
</comment>
<keyword evidence="6" id="KW-1185">Reference proteome</keyword>
<dbReference type="SUPFAM" id="SSF51197">
    <property type="entry name" value="Clavaminate synthase-like"/>
    <property type="match status" value="1"/>
</dbReference>
<evidence type="ECO:0000256" key="2">
    <source>
        <dbReference type="ARBA" id="ARBA00047762"/>
    </source>
</evidence>
<evidence type="ECO:0000259" key="4">
    <source>
        <dbReference type="PROSITE" id="PS51184"/>
    </source>
</evidence>
<dbReference type="PROSITE" id="PS51184">
    <property type="entry name" value="JMJC"/>
    <property type="match status" value="1"/>
</dbReference>
<dbReference type="GO" id="GO:0043565">
    <property type="term" value="F:sequence-specific DNA binding"/>
    <property type="evidence" value="ECO:0007669"/>
    <property type="project" value="TreeGrafter"/>
</dbReference>
<dbReference type="EMBL" id="JAPWDV010000001">
    <property type="protein sequence ID" value="KAJ6222421.1"/>
    <property type="molecule type" value="Genomic_DNA"/>
</dbReference>
<feature type="domain" description="JmjC" evidence="4">
    <location>
        <begin position="30"/>
        <end position="185"/>
    </location>
</feature>
<dbReference type="AlphaFoldDB" id="A0A9Q0MAT2"/>
<proteinExistence type="inferred from homology"/>
<dbReference type="Gene3D" id="2.60.120.650">
    <property type="entry name" value="Cupin"/>
    <property type="match status" value="1"/>
</dbReference>
<gene>
    <name evidence="5" type="ORF">RDWZM_000966</name>
</gene>
<evidence type="ECO:0000256" key="3">
    <source>
        <dbReference type="ARBA" id="ARBA00082904"/>
    </source>
</evidence>
<dbReference type="Pfam" id="PF02373">
    <property type="entry name" value="JmjC"/>
    <property type="match status" value="1"/>
</dbReference>
<dbReference type="GO" id="GO:0016706">
    <property type="term" value="F:2-oxoglutarate-dependent dioxygenase activity"/>
    <property type="evidence" value="ECO:0007669"/>
    <property type="project" value="TreeGrafter"/>
</dbReference>
<name>A0A9Q0MAT2_BLOTA</name>
<organism evidence="5 6">
    <name type="scientific">Blomia tropicalis</name>
    <name type="common">Mite</name>
    <dbReference type="NCBI Taxonomy" id="40697"/>
    <lineage>
        <taxon>Eukaryota</taxon>
        <taxon>Metazoa</taxon>
        <taxon>Ecdysozoa</taxon>
        <taxon>Arthropoda</taxon>
        <taxon>Chelicerata</taxon>
        <taxon>Arachnida</taxon>
        <taxon>Acari</taxon>
        <taxon>Acariformes</taxon>
        <taxon>Sarcoptiformes</taxon>
        <taxon>Astigmata</taxon>
        <taxon>Glycyphagoidea</taxon>
        <taxon>Echimyopodidae</taxon>
        <taxon>Blomia</taxon>
    </lineage>
</organism>
<sequence>MKFSSYINYWKKFSNNEVKEILYLKDWHFFQDTGDDFVYEVPEYFESDYLNEYCLSNRVTDYRFVYLGPQSSSTPVHIDVFGSYSWSANICGRKKWLFIPSCNVMKLKQLLNYKIPNDLYTIDNREEIFQKVEAFEVIQNSGEILFVPSGFMHQVINLVDTLSINHNWFNGCNLDAILDNILDASKQVQNEINDLRNLMSKEDWLSQCQQLLSMHFGLNMKDFIQIISFVADRLSKEYEKPKYSFRFEGDVKSLINIIKRICQLENPIKEQFNNLCLEKINYIMKQLEHFNFQFPSMS</sequence>
<evidence type="ECO:0000313" key="5">
    <source>
        <dbReference type="EMBL" id="KAJ6222421.1"/>
    </source>
</evidence>